<gene>
    <name evidence="1" type="ORF">RHMOL_Rhmol01G0207400</name>
</gene>
<protein>
    <submittedName>
        <fullName evidence="1">Uncharacterized protein</fullName>
    </submittedName>
</protein>
<reference evidence="1" key="1">
    <citation type="submission" date="2022-02" db="EMBL/GenBank/DDBJ databases">
        <title>Plant Genome Project.</title>
        <authorList>
            <person name="Zhang R.-G."/>
        </authorList>
    </citation>
    <scope>NUCLEOTIDE SEQUENCE</scope>
    <source>
        <strain evidence="1">AT1</strain>
    </source>
</reference>
<evidence type="ECO:0000313" key="1">
    <source>
        <dbReference type="EMBL" id="KAI8572540.1"/>
    </source>
</evidence>
<organism evidence="1 2">
    <name type="scientific">Rhododendron molle</name>
    <name type="common">Chinese azalea</name>
    <name type="synonym">Azalea mollis</name>
    <dbReference type="NCBI Taxonomy" id="49168"/>
    <lineage>
        <taxon>Eukaryota</taxon>
        <taxon>Viridiplantae</taxon>
        <taxon>Streptophyta</taxon>
        <taxon>Embryophyta</taxon>
        <taxon>Tracheophyta</taxon>
        <taxon>Spermatophyta</taxon>
        <taxon>Magnoliopsida</taxon>
        <taxon>eudicotyledons</taxon>
        <taxon>Gunneridae</taxon>
        <taxon>Pentapetalae</taxon>
        <taxon>asterids</taxon>
        <taxon>Ericales</taxon>
        <taxon>Ericaceae</taxon>
        <taxon>Ericoideae</taxon>
        <taxon>Rhodoreae</taxon>
        <taxon>Rhododendron</taxon>
    </lineage>
</organism>
<name>A0ACC0Q3J6_RHOML</name>
<dbReference type="EMBL" id="CM046388">
    <property type="protein sequence ID" value="KAI8572540.1"/>
    <property type="molecule type" value="Genomic_DNA"/>
</dbReference>
<keyword evidence="2" id="KW-1185">Reference proteome</keyword>
<accession>A0ACC0Q3J6</accession>
<sequence>MDDSDVLAYGGWEGSVDDPRFGSEEFLKREWTYDMEIVGDKATKLDRVDEMGDDCEEKESVWPVELWICWDVV</sequence>
<dbReference type="Proteomes" id="UP001062846">
    <property type="component" value="Chromosome 1"/>
</dbReference>
<proteinExistence type="predicted"/>
<comment type="caution">
    <text evidence="1">The sequence shown here is derived from an EMBL/GenBank/DDBJ whole genome shotgun (WGS) entry which is preliminary data.</text>
</comment>
<evidence type="ECO:0000313" key="2">
    <source>
        <dbReference type="Proteomes" id="UP001062846"/>
    </source>
</evidence>